<feature type="domain" description="Methyl-accepting transducer" evidence="11">
    <location>
        <begin position="289"/>
        <end position="529"/>
    </location>
</feature>
<keyword evidence="15" id="KW-1185">Reference proteome</keyword>
<keyword evidence="3" id="KW-0997">Cell inner membrane</keyword>
<dbReference type="RefSeq" id="WP_180283371.1">
    <property type="nucleotide sequence ID" value="NZ_JABFDB010000012.1"/>
</dbReference>
<comment type="similarity">
    <text evidence="8">Belongs to the methyl-accepting chemotaxis (MCP) protein family.</text>
</comment>
<dbReference type="PANTHER" id="PTHR32089">
    <property type="entry name" value="METHYL-ACCEPTING CHEMOTAXIS PROTEIN MCPB"/>
    <property type="match status" value="1"/>
</dbReference>
<dbReference type="InterPro" id="IPR029151">
    <property type="entry name" value="Sensor-like_sf"/>
</dbReference>
<dbReference type="PROSITE" id="PS50111">
    <property type="entry name" value="CHEMOTAXIS_TRANSDUC_2"/>
    <property type="match status" value="1"/>
</dbReference>
<evidence type="ECO:0000256" key="6">
    <source>
        <dbReference type="ARBA" id="ARBA00023136"/>
    </source>
</evidence>
<protein>
    <submittedName>
        <fullName evidence="14">Methyl-accepting chemotaxis protein</fullName>
    </submittedName>
</protein>
<feature type="transmembrane region" description="Helical" evidence="10">
    <location>
        <begin position="185"/>
        <end position="208"/>
    </location>
</feature>
<reference evidence="14 15" key="1">
    <citation type="submission" date="2020-05" db="EMBL/GenBank/DDBJ databases">
        <title>Azospirillum oleiclasticum sp. nov, a nitrogen-fixing and heavy crude oil-emulsifying bacterium isolated from the crude oil of Yumen Oilfield.</title>
        <authorList>
            <person name="Wu D."/>
            <person name="Cai M."/>
            <person name="Zhang X."/>
        </authorList>
    </citation>
    <scope>NUCLEOTIDE SEQUENCE [LARGE SCALE GENOMIC DNA]</scope>
    <source>
        <strain evidence="14 15">ROY-1-1-2</strain>
    </source>
</reference>
<evidence type="ECO:0000256" key="5">
    <source>
        <dbReference type="ARBA" id="ARBA00022989"/>
    </source>
</evidence>
<dbReference type="EMBL" id="JABFDB010000012">
    <property type="protein sequence ID" value="NYZ21598.1"/>
    <property type="molecule type" value="Genomic_DNA"/>
</dbReference>
<keyword evidence="5 10" id="KW-1133">Transmembrane helix</keyword>
<evidence type="ECO:0000256" key="9">
    <source>
        <dbReference type="PROSITE-ProRule" id="PRU00284"/>
    </source>
</evidence>
<keyword evidence="4 10" id="KW-0812">Transmembrane</keyword>
<evidence type="ECO:0000256" key="2">
    <source>
        <dbReference type="ARBA" id="ARBA00022475"/>
    </source>
</evidence>
<dbReference type="Pfam" id="PF00672">
    <property type="entry name" value="HAMP"/>
    <property type="match status" value="1"/>
</dbReference>
<evidence type="ECO:0000256" key="7">
    <source>
        <dbReference type="ARBA" id="ARBA00023224"/>
    </source>
</evidence>
<dbReference type="Pfam" id="PF00015">
    <property type="entry name" value="MCPsignal"/>
    <property type="match status" value="1"/>
</dbReference>
<gene>
    <name evidence="14" type="ORF">HND93_17945</name>
</gene>
<dbReference type="PANTHER" id="PTHR32089:SF112">
    <property type="entry name" value="LYSOZYME-LIKE PROTEIN-RELATED"/>
    <property type="match status" value="1"/>
</dbReference>
<dbReference type="SUPFAM" id="SSF58104">
    <property type="entry name" value="Methyl-accepting chemotaxis protein (MCP) signaling domain"/>
    <property type="match status" value="1"/>
</dbReference>
<dbReference type="InterPro" id="IPR033463">
    <property type="entry name" value="sCache_3"/>
</dbReference>
<dbReference type="PROSITE" id="PS50885">
    <property type="entry name" value="HAMP"/>
    <property type="match status" value="1"/>
</dbReference>
<keyword evidence="6 10" id="KW-0472">Membrane</keyword>
<evidence type="ECO:0000256" key="3">
    <source>
        <dbReference type="ARBA" id="ARBA00022519"/>
    </source>
</evidence>
<dbReference type="InterPro" id="IPR003660">
    <property type="entry name" value="HAMP_dom"/>
</dbReference>
<dbReference type="Pfam" id="PF17202">
    <property type="entry name" value="sCache_3_3"/>
    <property type="match status" value="1"/>
</dbReference>
<evidence type="ECO:0000256" key="1">
    <source>
        <dbReference type="ARBA" id="ARBA00004429"/>
    </source>
</evidence>
<comment type="subcellular location">
    <subcellularLocation>
        <location evidence="1">Cell inner membrane</location>
        <topology evidence="1">Multi-pass membrane protein</topology>
    </subcellularLocation>
</comment>
<evidence type="ECO:0000259" key="13">
    <source>
        <dbReference type="PROSITE" id="PS50885"/>
    </source>
</evidence>
<evidence type="ECO:0000256" key="8">
    <source>
        <dbReference type="ARBA" id="ARBA00029447"/>
    </source>
</evidence>
<dbReference type="SMART" id="SM00304">
    <property type="entry name" value="HAMP"/>
    <property type="match status" value="1"/>
</dbReference>
<dbReference type="SMART" id="SM00283">
    <property type="entry name" value="MA"/>
    <property type="match status" value="1"/>
</dbReference>
<keyword evidence="2" id="KW-1003">Cell membrane</keyword>
<proteinExistence type="inferred from homology"/>
<evidence type="ECO:0000313" key="14">
    <source>
        <dbReference type="EMBL" id="NYZ21598.1"/>
    </source>
</evidence>
<evidence type="ECO:0000256" key="4">
    <source>
        <dbReference type="ARBA" id="ARBA00022692"/>
    </source>
</evidence>
<organism evidence="14 15">
    <name type="scientific">Azospirillum oleiclasticum</name>
    <dbReference type="NCBI Taxonomy" id="2735135"/>
    <lineage>
        <taxon>Bacteria</taxon>
        <taxon>Pseudomonadati</taxon>
        <taxon>Pseudomonadota</taxon>
        <taxon>Alphaproteobacteria</taxon>
        <taxon>Rhodospirillales</taxon>
        <taxon>Azospirillaceae</taxon>
        <taxon>Azospirillum</taxon>
    </lineage>
</organism>
<evidence type="ECO:0000256" key="10">
    <source>
        <dbReference type="SAM" id="Phobius"/>
    </source>
</evidence>
<keyword evidence="7 9" id="KW-0807">Transducer</keyword>
<sequence length="561" mass="58498">MAYLRSLSLAAKLTLLATAGLVMLAVALTWATVVIVGDRVGAEALERREQAIRTARMLLEQKGSEFRVVDGVLHVGATRLDGANEIVDAVRSLNGGVATIFHGDRRIATNIKNPDGSRAVGTTLAAGPARTAVIDQRKPYRGEADILGTTYFTAYDPLFDRNGAPVGILFVGIAKKETLKVIDAVVSSTITVAGGITLLAALVMLLVVRRQFRTLDRIRGAMRALADGDTALTVPGLDRTDEIGAMAATVEVFRQKALENQRLHDAQERQRRESEAAKAAALRTMAETVEREAGKAVEEVAARTNAMAKDADGMAEAADRVSVNAQSVAGAAAQALANAQTVASAAEELAASIGEISHQIAQSGTVTRQAVETGAEARETIRSLSDAVGRIGEVVGLINEIASQTNLLALNATIEAARAGEAGKGFAVVAQEVKNLATQTARSTEEITRQIADIQGATGSAVASVDAIGRSIGEIDRVSGSIAAAIEEQAAATQEISRNVVETATAAREVSSRIAAVSDEADRTGDRARKVHAGSDDVAHSIEALREALVRAVHTGTASAA</sequence>
<accession>A0ABX2TBG9</accession>
<dbReference type="SUPFAM" id="SSF103190">
    <property type="entry name" value="Sensory domain-like"/>
    <property type="match status" value="1"/>
</dbReference>
<dbReference type="InterPro" id="IPR004089">
    <property type="entry name" value="MCPsignal_dom"/>
</dbReference>
<dbReference type="Gene3D" id="1.10.287.950">
    <property type="entry name" value="Methyl-accepting chemotaxis protein"/>
    <property type="match status" value="1"/>
</dbReference>
<comment type="caution">
    <text evidence="14">The sequence shown here is derived from an EMBL/GenBank/DDBJ whole genome shotgun (WGS) entry which is preliminary data.</text>
</comment>
<feature type="domain" description="HAMP" evidence="13">
    <location>
        <begin position="209"/>
        <end position="262"/>
    </location>
</feature>
<dbReference type="Gene3D" id="6.10.340.10">
    <property type="match status" value="1"/>
</dbReference>
<dbReference type="Proteomes" id="UP000584642">
    <property type="component" value="Unassembled WGS sequence"/>
</dbReference>
<evidence type="ECO:0000259" key="12">
    <source>
        <dbReference type="PROSITE" id="PS50192"/>
    </source>
</evidence>
<evidence type="ECO:0000313" key="15">
    <source>
        <dbReference type="Proteomes" id="UP000584642"/>
    </source>
</evidence>
<evidence type="ECO:0000259" key="11">
    <source>
        <dbReference type="PROSITE" id="PS50111"/>
    </source>
</evidence>
<name>A0ABX2TBG9_9PROT</name>
<feature type="domain" description="T-SNARE coiled-coil homology" evidence="12">
    <location>
        <begin position="464"/>
        <end position="517"/>
    </location>
</feature>
<dbReference type="InterPro" id="IPR000727">
    <property type="entry name" value="T_SNARE_dom"/>
</dbReference>
<dbReference type="PROSITE" id="PS50192">
    <property type="entry name" value="T_SNARE"/>
    <property type="match status" value="1"/>
</dbReference>